<sequence>ELAFGDDFILEIPETKRLDSIT</sequence>
<dbReference type="EMBL" id="LAZR01017520">
    <property type="protein sequence ID" value="KKM00068.1"/>
    <property type="molecule type" value="Genomic_DNA"/>
</dbReference>
<feature type="non-terminal residue" evidence="1">
    <location>
        <position position="1"/>
    </location>
</feature>
<protein>
    <submittedName>
        <fullName evidence="1">Uncharacterized protein</fullName>
    </submittedName>
</protein>
<name>A0A0F9JM88_9ZZZZ</name>
<proteinExistence type="predicted"/>
<dbReference type="AlphaFoldDB" id="A0A0F9JM88"/>
<organism evidence="1">
    <name type="scientific">marine sediment metagenome</name>
    <dbReference type="NCBI Taxonomy" id="412755"/>
    <lineage>
        <taxon>unclassified sequences</taxon>
        <taxon>metagenomes</taxon>
        <taxon>ecological metagenomes</taxon>
    </lineage>
</organism>
<comment type="caution">
    <text evidence="1">The sequence shown here is derived from an EMBL/GenBank/DDBJ whole genome shotgun (WGS) entry which is preliminary data.</text>
</comment>
<accession>A0A0F9JM88</accession>
<gene>
    <name evidence="1" type="ORF">LCGC14_1808080</name>
</gene>
<reference evidence="1" key="1">
    <citation type="journal article" date="2015" name="Nature">
        <title>Complex archaea that bridge the gap between prokaryotes and eukaryotes.</title>
        <authorList>
            <person name="Spang A."/>
            <person name="Saw J.H."/>
            <person name="Jorgensen S.L."/>
            <person name="Zaremba-Niedzwiedzka K."/>
            <person name="Martijn J."/>
            <person name="Lind A.E."/>
            <person name="van Eijk R."/>
            <person name="Schleper C."/>
            <person name="Guy L."/>
            <person name="Ettema T.J."/>
        </authorList>
    </citation>
    <scope>NUCLEOTIDE SEQUENCE</scope>
</reference>
<evidence type="ECO:0000313" key="1">
    <source>
        <dbReference type="EMBL" id="KKM00068.1"/>
    </source>
</evidence>